<feature type="transmembrane region" description="Helical" evidence="6">
    <location>
        <begin position="135"/>
        <end position="153"/>
    </location>
</feature>
<comment type="caution">
    <text evidence="7">The sequence shown here is derived from an EMBL/GenBank/DDBJ whole genome shotgun (WGS) entry which is preliminary data.</text>
</comment>
<dbReference type="GO" id="GO:0005886">
    <property type="term" value="C:plasma membrane"/>
    <property type="evidence" value="ECO:0007669"/>
    <property type="project" value="UniProtKB-SubCell"/>
</dbReference>
<evidence type="ECO:0000256" key="2">
    <source>
        <dbReference type="ARBA" id="ARBA00022475"/>
    </source>
</evidence>
<reference evidence="7" key="2">
    <citation type="submission" date="2020-06" db="EMBL/GenBank/DDBJ databases">
        <authorList>
            <person name="Sheffer M."/>
        </authorList>
    </citation>
    <scope>NUCLEOTIDE SEQUENCE</scope>
</reference>
<dbReference type="EMBL" id="JABXBU010002227">
    <property type="protein sequence ID" value="KAF8774854.1"/>
    <property type="molecule type" value="Genomic_DNA"/>
</dbReference>
<comment type="subcellular location">
    <subcellularLocation>
        <location evidence="1">Cell membrane</location>
        <topology evidence="1">Multi-pass membrane protein</topology>
    </subcellularLocation>
</comment>
<evidence type="ECO:0000313" key="7">
    <source>
        <dbReference type="EMBL" id="KAF8774854.1"/>
    </source>
</evidence>
<dbReference type="Proteomes" id="UP000807504">
    <property type="component" value="Unassembled WGS sequence"/>
</dbReference>
<dbReference type="AlphaFoldDB" id="A0A8T0EN55"/>
<dbReference type="Pfam" id="PF08395">
    <property type="entry name" value="7tm_7"/>
    <property type="match status" value="1"/>
</dbReference>
<reference evidence="7" key="1">
    <citation type="journal article" date="2020" name="bioRxiv">
        <title>Chromosome-level reference genome of the European wasp spider Argiope bruennichi: a resource for studies on range expansion and evolutionary adaptation.</title>
        <authorList>
            <person name="Sheffer M.M."/>
            <person name="Hoppe A."/>
            <person name="Krehenwinkel H."/>
            <person name="Uhl G."/>
            <person name="Kuss A.W."/>
            <person name="Jensen L."/>
            <person name="Jensen C."/>
            <person name="Gillespie R.G."/>
            <person name="Hoff K.J."/>
            <person name="Prost S."/>
        </authorList>
    </citation>
    <scope>NUCLEOTIDE SEQUENCE</scope>
</reference>
<keyword evidence="2" id="KW-1003">Cell membrane</keyword>
<feature type="transmembrane region" description="Helical" evidence="6">
    <location>
        <begin position="357"/>
        <end position="375"/>
    </location>
</feature>
<evidence type="ECO:0000256" key="1">
    <source>
        <dbReference type="ARBA" id="ARBA00004651"/>
    </source>
</evidence>
<keyword evidence="5 6" id="KW-0472">Membrane</keyword>
<sequence length="378" mass="44382">MMYEIAFPDSEVIQKLPGGIYHIDSMKPVLFLFNINGLSVRNRKVRKPLLFLLSLKFHLLWFITTIANFWCLTDFLSSLQIFTIITKTIALAIWWTIRYKKRDLEDLLLFLKFMWKHLHLETNLSSRIFIKSPPWLILVASFLPAVIWIVISAPELDSCIIFQATLQSRFLYLGIYFLLLVVQQYINWCIPLAAGSFYICYCKELSRVTTKLTVALKAGELSNTEVRKYYRILIKLIVKLDLALSLPILLCLTRCFMEFFRALTLYFEYSKDTYEIKYVVCAVFYTFESGVLYIAVILFADKLQIECNVLRKSLLRHPDIHNGRNTWKAIEKCSQLFEDKEDIKLTAWKMLRLKKKVLFTTVTSLLTYGIVLHQFHPN</sequence>
<keyword evidence="4 6" id="KW-1133">Transmembrane helix</keyword>
<feature type="transmembrane region" description="Helical" evidence="6">
    <location>
        <begin position="236"/>
        <end position="256"/>
    </location>
</feature>
<dbReference type="GO" id="GO:0050909">
    <property type="term" value="P:sensory perception of taste"/>
    <property type="evidence" value="ECO:0007669"/>
    <property type="project" value="InterPro"/>
</dbReference>
<feature type="transmembrane region" description="Helical" evidence="6">
    <location>
        <begin position="49"/>
        <end position="70"/>
    </location>
</feature>
<evidence type="ECO:0000256" key="4">
    <source>
        <dbReference type="ARBA" id="ARBA00022989"/>
    </source>
</evidence>
<gene>
    <name evidence="7" type="ORF">HNY73_017362</name>
</gene>
<accession>A0A8T0EN55</accession>
<proteinExistence type="predicted"/>
<evidence type="ECO:0000313" key="8">
    <source>
        <dbReference type="Proteomes" id="UP000807504"/>
    </source>
</evidence>
<name>A0A8T0EN55_ARGBR</name>
<feature type="transmembrane region" description="Helical" evidence="6">
    <location>
        <begin position="76"/>
        <end position="97"/>
    </location>
</feature>
<keyword evidence="8" id="KW-1185">Reference proteome</keyword>
<evidence type="ECO:0000256" key="6">
    <source>
        <dbReference type="SAM" id="Phobius"/>
    </source>
</evidence>
<evidence type="ECO:0000256" key="3">
    <source>
        <dbReference type="ARBA" id="ARBA00022692"/>
    </source>
</evidence>
<organism evidence="7 8">
    <name type="scientific">Argiope bruennichi</name>
    <name type="common">Wasp spider</name>
    <name type="synonym">Aranea bruennichi</name>
    <dbReference type="NCBI Taxonomy" id="94029"/>
    <lineage>
        <taxon>Eukaryota</taxon>
        <taxon>Metazoa</taxon>
        <taxon>Ecdysozoa</taxon>
        <taxon>Arthropoda</taxon>
        <taxon>Chelicerata</taxon>
        <taxon>Arachnida</taxon>
        <taxon>Araneae</taxon>
        <taxon>Araneomorphae</taxon>
        <taxon>Entelegynae</taxon>
        <taxon>Araneoidea</taxon>
        <taxon>Araneidae</taxon>
        <taxon>Argiope</taxon>
    </lineage>
</organism>
<feature type="transmembrane region" description="Helical" evidence="6">
    <location>
        <begin position="276"/>
        <end position="300"/>
    </location>
</feature>
<evidence type="ECO:0000256" key="5">
    <source>
        <dbReference type="ARBA" id="ARBA00023136"/>
    </source>
</evidence>
<protein>
    <submittedName>
        <fullName evidence="7">Uncharacterized protein</fullName>
    </submittedName>
</protein>
<dbReference type="InterPro" id="IPR013604">
    <property type="entry name" value="7TM_chemorcpt"/>
</dbReference>
<keyword evidence="3 6" id="KW-0812">Transmembrane</keyword>